<organism evidence="2 3">
    <name type="scientific">Solanum commersonii</name>
    <name type="common">Commerson's wild potato</name>
    <name type="synonym">Commerson's nightshade</name>
    <dbReference type="NCBI Taxonomy" id="4109"/>
    <lineage>
        <taxon>Eukaryota</taxon>
        <taxon>Viridiplantae</taxon>
        <taxon>Streptophyta</taxon>
        <taxon>Embryophyta</taxon>
        <taxon>Tracheophyta</taxon>
        <taxon>Spermatophyta</taxon>
        <taxon>Magnoliopsida</taxon>
        <taxon>eudicotyledons</taxon>
        <taxon>Gunneridae</taxon>
        <taxon>Pentapetalae</taxon>
        <taxon>asterids</taxon>
        <taxon>lamiids</taxon>
        <taxon>Solanales</taxon>
        <taxon>Solanaceae</taxon>
        <taxon>Solanoideae</taxon>
        <taxon>Solaneae</taxon>
        <taxon>Solanum</taxon>
    </lineage>
</organism>
<dbReference type="EMBL" id="JACXVP010000008">
    <property type="protein sequence ID" value="KAG5590359.1"/>
    <property type="molecule type" value="Genomic_DNA"/>
</dbReference>
<gene>
    <name evidence="2" type="ORF">H5410_040873</name>
</gene>
<feature type="region of interest" description="Disordered" evidence="1">
    <location>
        <begin position="66"/>
        <end position="87"/>
    </location>
</feature>
<evidence type="ECO:0000256" key="1">
    <source>
        <dbReference type="SAM" id="MobiDB-lite"/>
    </source>
</evidence>
<proteinExistence type="predicted"/>
<dbReference type="AlphaFoldDB" id="A0A9J5XS33"/>
<reference evidence="2 3" key="1">
    <citation type="submission" date="2020-09" db="EMBL/GenBank/DDBJ databases">
        <title>De no assembly of potato wild relative species, Solanum commersonii.</title>
        <authorList>
            <person name="Cho K."/>
        </authorList>
    </citation>
    <scope>NUCLEOTIDE SEQUENCE [LARGE SCALE GENOMIC DNA]</scope>
    <source>
        <strain evidence="2">LZ3.2</strain>
        <tissue evidence="2">Leaf</tissue>
    </source>
</reference>
<dbReference type="Proteomes" id="UP000824120">
    <property type="component" value="Chromosome 8"/>
</dbReference>
<evidence type="ECO:0000313" key="2">
    <source>
        <dbReference type="EMBL" id="KAG5590359.1"/>
    </source>
</evidence>
<evidence type="ECO:0000313" key="3">
    <source>
        <dbReference type="Proteomes" id="UP000824120"/>
    </source>
</evidence>
<sequence>MSIAKHASRFVEGTHSALCSSVLSHEGKDQLKRKGSSRCIVEQFREAVLCHPITQTTTMLMVGARRRRTTTKGKSPRTKRLKRTKKLKPEHRQARLGIRRRDALRPLFHFAEPLRKGSTRQKREQLAHCRAVSQSSTMSSNNTEHYDAEGWCNTATNYIKGRIAELISDSN</sequence>
<comment type="caution">
    <text evidence="2">The sequence shown here is derived from an EMBL/GenBank/DDBJ whole genome shotgun (WGS) entry which is preliminary data.</text>
</comment>
<name>A0A9J5XS33_SOLCO</name>
<keyword evidence="3" id="KW-1185">Reference proteome</keyword>
<accession>A0A9J5XS33</accession>
<protein>
    <submittedName>
        <fullName evidence="2">Uncharacterized protein</fullName>
    </submittedName>
</protein>